<dbReference type="SUPFAM" id="SSF74650">
    <property type="entry name" value="Galactose mutarotase-like"/>
    <property type="match status" value="1"/>
</dbReference>
<dbReference type="Pfam" id="PF01263">
    <property type="entry name" value="Aldose_epim"/>
    <property type="match status" value="1"/>
</dbReference>
<dbReference type="InterPro" id="IPR014718">
    <property type="entry name" value="GH-type_carb-bd"/>
</dbReference>
<protein>
    <submittedName>
        <fullName evidence="1">Aldose 1-epimerase</fullName>
        <ecNumber evidence="1">5.1.3.3</ecNumber>
    </submittedName>
</protein>
<dbReference type="EC" id="5.1.3.3" evidence="1"/>
<organism evidence="1 2">
    <name type="scientific">Leifsonia aquatica</name>
    <name type="common">Corynebacterium aquaticum</name>
    <dbReference type="NCBI Taxonomy" id="144185"/>
    <lineage>
        <taxon>Bacteria</taxon>
        <taxon>Bacillati</taxon>
        <taxon>Actinomycetota</taxon>
        <taxon>Actinomycetes</taxon>
        <taxon>Micrococcales</taxon>
        <taxon>Microbacteriaceae</taxon>
        <taxon>Leifsonia</taxon>
    </lineage>
</organism>
<dbReference type="GO" id="GO:0004034">
    <property type="term" value="F:aldose 1-epimerase activity"/>
    <property type="evidence" value="ECO:0007669"/>
    <property type="project" value="UniProtKB-EC"/>
</dbReference>
<dbReference type="CDD" id="cd09022">
    <property type="entry name" value="Aldose_epim_Ec_YihR"/>
    <property type="match status" value="1"/>
</dbReference>
<dbReference type="GO" id="GO:0005975">
    <property type="term" value="P:carbohydrate metabolic process"/>
    <property type="evidence" value="ECO:0007669"/>
    <property type="project" value="InterPro"/>
</dbReference>
<accession>A0A7W4UZN8</accession>
<dbReference type="InterPro" id="IPR011013">
    <property type="entry name" value="Gal_mutarotase_sf_dom"/>
</dbReference>
<gene>
    <name evidence="1" type="ORF">FHX33_003966</name>
</gene>
<evidence type="ECO:0000313" key="2">
    <source>
        <dbReference type="Proteomes" id="UP000538196"/>
    </source>
</evidence>
<dbReference type="EMBL" id="JACHVP010000005">
    <property type="protein sequence ID" value="MBB2969184.1"/>
    <property type="molecule type" value="Genomic_DNA"/>
</dbReference>
<comment type="caution">
    <text evidence="1">The sequence shown here is derived from an EMBL/GenBank/DDBJ whole genome shotgun (WGS) entry which is preliminary data.</text>
</comment>
<dbReference type="InterPro" id="IPR008183">
    <property type="entry name" value="Aldose_1/G6P_1-epimerase"/>
</dbReference>
<sequence length="311" mass="33372">MRAPTGDQYDIEFGDLSATITQVAAGIRTLRYAGVDLTEPFPEESTPPSADGIALVPWPNRVKDGRWELDGIVQQLALTEPQLGNASHGLLRYQPYTLVARTDSSVTQAASIYPQAGYPFLLDTTVEHELDTEGLTVTHTIANRGERPAPVAVGAHPYLRIGDVPAEQLTLTVTAATRFETDDRLNVIGEAPVAGTRFDLSAGARVSDLDVNDGFGGLAERPEHVLAADDGRRVILWSDPAFAYVQVFTHRAFATKAPGEVALAVEPMTAPANALNTGQGLHWIAPGEEWTASWGIRPEGFAASSYLASWG</sequence>
<reference evidence="1 2" key="1">
    <citation type="submission" date="2020-08" db="EMBL/GenBank/DDBJ databases">
        <title>Sequencing the genomes of 1000 actinobacteria strains.</title>
        <authorList>
            <person name="Klenk H.-P."/>
        </authorList>
    </citation>
    <scope>NUCLEOTIDE SEQUENCE [LARGE SCALE GENOMIC DNA]</scope>
    <source>
        <strain evidence="1 2">DSM 20146</strain>
    </source>
</reference>
<dbReference type="Proteomes" id="UP000538196">
    <property type="component" value="Unassembled WGS sequence"/>
</dbReference>
<name>A0A7W4UZN8_LEIAQ</name>
<dbReference type="GO" id="GO:0030246">
    <property type="term" value="F:carbohydrate binding"/>
    <property type="evidence" value="ECO:0007669"/>
    <property type="project" value="InterPro"/>
</dbReference>
<keyword evidence="2" id="KW-1185">Reference proteome</keyword>
<proteinExistence type="predicted"/>
<keyword evidence="1" id="KW-0413">Isomerase</keyword>
<dbReference type="AlphaFoldDB" id="A0A7W4UZN8"/>
<dbReference type="RefSeq" id="WP_021765127.1">
    <property type="nucleotide sequence ID" value="NZ_JACHVP010000005.1"/>
</dbReference>
<dbReference type="InterPro" id="IPR037480">
    <property type="entry name" value="YihR-like"/>
</dbReference>
<dbReference type="Gene3D" id="2.70.98.10">
    <property type="match status" value="1"/>
</dbReference>
<evidence type="ECO:0000313" key="1">
    <source>
        <dbReference type="EMBL" id="MBB2969184.1"/>
    </source>
</evidence>